<name>A0A6J7JDU5_9ZZZZ</name>
<accession>A0A6J7JDU5</accession>
<keyword evidence="5 6" id="KW-0472">Membrane</keyword>
<evidence type="ECO:0000313" key="8">
    <source>
        <dbReference type="EMBL" id="CAB4941380.1"/>
    </source>
</evidence>
<evidence type="ECO:0000256" key="2">
    <source>
        <dbReference type="ARBA" id="ARBA00022475"/>
    </source>
</evidence>
<organism evidence="8">
    <name type="scientific">freshwater metagenome</name>
    <dbReference type="NCBI Taxonomy" id="449393"/>
    <lineage>
        <taxon>unclassified sequences</taxon>
        <taxon>metagenomes</taxon>
        <taxon>ecological metagenomes</taxon>
    </lineage>
</organism>
<gene>
    <name evidence="7" type="ORF">UFOPK1392_01579</name>
    <name evidence="8" type="ORF">UFOPK3733_01316</name>
</gene>
<proteinExistence type="predicted"/>
<sequence length="152" mass="16175">MGTMTVPEMQFEGPAPETVIARDIAKKALFIAPILIVTFGLIWGVNGALSTAYGLALVVVNFVLAAAMLSSAGRISATLMMAAALFGYLIRLTLIFLAIFLVRKASWVELVPLGVTIIGAHLGLLFWEMKFISASLAYPALKPTASKESSSK</sequence>
<evidence type="ECO:0000313" key="7">
    <source>
        <dbReference type="EMBL" id="CAB4323819.1"/>
    </source>
</evidence>
<evidence type="ECO:0000256" key="3">
    <source>
        <dbReference type="ARBA" id="ARBA00022692"/>
    </source>
</evidence>
<keyword evidence="3 6" id="KW-0812">Transmembrane</keyword>
<feature type="transmembrane region" description="Helical" evidence="6">
    <location>
        <begin position="79"/>
        <end position="101"/>
    </location>
</feature>
<dbReference type="InterPro" id="IPR005598">
    <property type="entry name" value="ATP_synth_I"/>
</dbReference>
<dbReference type="EMBL" id="CAEMXZ010000075">
    <property type="protein sequence ID" value="CAB4323819.1"/>
    <property type="molecule type" value="Genomic_DNA"/>
</dbReference>
<dbReference type="GO" id="GO:0005886">
    <property type="term" value="C:plasma membrane"/>
    <property type="evidence" value="ECO:0007669"/>
    <property type="project" value="UniProtKB-SubCell"/>
</dbReference>
<reference evidence="8" key="1">
    <citation type="submission" date="2020-05" db="EMBL/GenBank/DDBJ databases">
        <authorList>
            <person name="Chiriac C."/>
            <person name="Salcher M."/>
            <person name="Ghai R."/>
            <person name="Kavagutti S V."/>
        </authorList>
    </citation>
    <scope>NUCLEOTIDE SEQUENCE</scope>
</reference>
<dbReference type="AlphaFoldDB" id="A0A6J7JDU5"/>
<comment type="subcellular location">
    <subcellularLocation>
        <location evidence="1">Cell membrane</location>
        <topology evidence="1">Multi-pass membrane protein</topology>
    </subcellularLocation>
</comment>
<feature type="transmembrane region" description="Helical" evidence="6">
    <location>
        <begin position="52"/>
        <end position="72"/>
    </location>
</feature>
<feature type="transmembrane region" description="Helical" evidence="6">
    <location>
        <begin position="28"/>
        <end position="46"/>
    </location>
</feature>
<evidence type="ECO:0000256" key="1">
    <source>
        <dbReference type="ARBA" id="ARBA00004651"/>
    </source>
</evidence>
<keyword evidence="2" id="KW-1003">Cell membrane</keyword>
<keyword evidence="4 6" id="KW-1133">Transmembrane helix</keyword>
<evidence type="ECO:0000256" key="5">
    <source>
        <dbReference type="ARBA" id="ARBA00023136"/>
    </source>
</evidence>
<dbReference type="EMBL" id="CAFBNC010000067">
    <property type="protein sequence ID" value="CAB4941380.1"/>
    <property type="molecule type" value="Genomic_DNA"/>
</dbReference>
<evidence type="ECO:0000256" key="4">
    <source>
        <dbReference type="ARBA" id="ARBA00022989"/>
    </source>
</evidence>
<dbReference type="Pfam" id="PF03899">
    <property type="entry name" value="ATP-synt_I"/>
    <property type="match status" value="1"/>
</dbReference>
<feature type="transmembrane region" description="Helical" evidence="6">
    <location>
        <begin position="107"/>
        <end position="127"/>
    </location>
</feature>
<protein>
    <submittedName>
        <fullName evidence="8">Unannotated protein</fullName>
    </submittedName>
</protein>
<evidence type="ECO:0000256" key="6">
    <source>
        <dbReference type="SAM" id="Phobius"/>
    </source>
</evidence>